<evidence type="ECO:0000313" key="2">
    <source>
        <dbReference type="EMBL" id="GAT44411.1"/>
    </source>
</evidence>
<organism evidence="2 3">
    <name type="scientific">Mycena chlorophos</name>
    <name type="common">Agaric fungus</name>
    <name type="synonym">Agaricus chlorophos</name>
    <dbReference type="NCBI Taxonomy" id="658473"/>
    <lineage>
        <taxon>Eukaryota</taxon>
        <taxon>Fungi</taxon>
        <taxon>Dikarya</taxon>
        <taxon>Basidiomycota</taxon>
        <taxon>Agaricomycotina</taxon>
        <taxon>Agaricomycetes</taxon>
        <taxon>Agaricomycetidae</taxon>
        <taxon>Agaricales</taxon>
        <taxon>Marasmiineae</taxon>
        <taxon>Mycenaceae</taxon>
        <taxon>Mycena</taxon>
    </lineage>
</organism>
<keyword evidence="3" id="KW-1185">Reference proteome</keyword>
<dbReference type="Gene3D" id="3.80.10.10">
    <property type="entry name" value="Ribonuclease Inhibitor"/>
    <property type="match status" value="1"/>
</dbReference>
<proteinExistence type="predicted"/>
<reference evidence="2" key="1">
    <citation type="submission" date="2014-09" db="EMBL/GenBank/DDBJ databases">
        <title>Genome sequence of the luminous mushroom Mycena chlorophos for searching fungal bioluminescence genes.</title>
        <authorList>
            <person name="Tanaka Y."/>
            <person name="Kasuga D."/>
            <person name="Oba Y."/>
            <person name="Hase S."/>
            <person name="Sato K."/>
            <person name="Oba Y."/>
            <person name="Sakakibara Y."/>
        </authorList>
    </citation>
    <scope>NUCLEOTIDE SEQUENCE</scope>
</reference>
<dbReference type="EMBL" id="DF839700">
    <property type="protein sequence ID" value="GAT44411.1"/>
    <property type="molecule type" value="Genomic_DNA"/>
</dbReference>
<evidence type="ECO:0008006" key="4">
    <source>
        <dbReference type="Google" id="ProtNLM"/>
    </source>
</evidence>
<evidence type="ECO:0000313" key="3">
    <source>
        <dbReference type="Proteomes" id="UP000815677"/>
    </source>
</evidence>
<sequence length="299" mass="33711">MAIHRPFLPPELERIVVELAAWSDQDTAFALSHVSSRVRDWVQPSLYRIYTITADSPAALARLRGAIHDPPSTTIVATHLRALLLFGNVGGEPASDILRACTNIEALSISNDALYDDFMSDMSDLQSLRKLSIDLEEICKNVDLNFPYFQLSFQTPFSKLTHLEILKTPDENSRLVAYLANSRFFSLTHLALPGYPLSGKFTDELLRHPSVENMRSLTLVAFVVPASAYEEERALAYEESAKDSRVVVIPQEDRVKDWEDDAWGSGQGMWERARKRLEDRRPVDSGETVVDSGERTEKE</sequence>
<protein>
    <recommendedName>
        <fullName evidence="4">F-box domain-containing protein</fullName>
    </recommendedName>
</protein>
<gene>
    <name evidence="2" type="ORF">MCHLO_02040</name>
</gene>
<name>A0ABQ0L3L7_MYCCL</name>
<dbReference type="SUPFAM" id="SSF52047">
    <property type="entry name" value="RNI-like"/>
    <property type="match status" value="1"/>
</dbReference>
<evidence type="ECO:0000256" key="1">
    <source>
        <dbReference type="SAM" id="MobiDB-lite"/>
    </source>
</evidence>
<dbReference type="InterPro" id="IPR032675">
    <property type="entry name" value="LRR_dom_sf"/>
</dbReference>
<accession>A0ABQ0L3L7</accession>
<dbReference type="Proteomes" id="UP000815677">
    <property type="component" value="Unassembled WGS sequence"/>
</dbReference>
<feature type="region of interest" description="Disordered" evidence="1">
    <location>
        <begin position="274"/>
        <end position="299"/>
    </location>
</feature>